<proteinExistence type="predicted"/>
<dbReference type="Gene3D" id="2.60.40.10">
    <property type="entry name" value="Immunoglobulins"/>
    <property type="match status" value="1"/>
</dbReference>
<name>A0A1V1NW24_9BACT</name>
<dbReference type="InterPro" id="IPR015919">
    <property type="entry name" value="Cadherin-like_sf"/>
</dbReference>
<sequence length="320" mass="34134">MKINIQKVLIAISLLLLAISGLSVSAFAAAISEISAQETREDIAISIPFLVTSSGDVSYTHSSSDQTLIPDEYLLYQSDGKYYTMVATPAFNAVGTATISITVTDNDGVTSTSFQLTVTEVDDSLAYWTNFQAADVVIGESGVALNYPCGVAVDPMTGKVFVSDTYKNRILRFASADTVSITEAVFGETIEPAGYTLNQPMGIYVDTFGSLWVADTMNHRILRFDNASTKASGGLADGVLGQEDFTGGSSGTCLTNTMNQPTDVWMNPAGQLWVADSENNRILRFDNAGGKENGANADAVLGQPSFTTNDYITCSKSFLE</sequence>
<feature type="chain" id="PRO_5012821335" description="NHL repeat containing protein" evidence="2">
    <location>
        <begin position="29"/>
        <end position="320"/>
    </location>
</feature>
<feature type="non-terminal residue" evidence="3">
    <location>
        <position position="320"/>
    </location>
</feature>
<protein>
    <recommendedName>
        <fullName evidence="5">NHL repeat containing protein</fullName>
    </recommendedName>
</protein>
<dbReference type="PANTHER" id="PTHR24104:SF25">
    <property type="entry name" value="PROTEIN LIN-41"/>
    <property type="match status" value="1"/>
</dbReference>
<evidence type="ECO:0000313" key="4">
    <source>
        <dbReference type="Proteomes" id="UP000189670"/>
    </source>
</evidence>
<keyword evidence="1" id="KW-0677">Repeat</keyword>
<evidence type="ECO:0008006" key="5">
    <source>
        <dbReference type="Google" id="ProtNLM"/>
    </source>
</evidence>
<dbReference type="InterPro" id="IPR013783">
    <property type="entry name" value="Ig-like_fold"/>
</dbReference>
<dbReference type="Gene3D" id="2.40.10.500">
    <property type="match status" value="2"/>
</dbReference>
<evidence type="ECO:0000313" key="3">
    <source>
        <dbReference type="EMBL" id="ETR66797.1"/>
    </source>
</evidence>
<dbReference type="PANTHER" id="PTHR24104">
    <property type="entry name" value="E3 UBIQUITIN-PROTEIN LIGASE NHLRC1-RELATED"/>
    <property type="match status" value="1"/>
</dbReference>
<dbReference type="CDD" id="cd05819">
    <property type="entry name" value="NHL"/>
    <property type="match status" value="1"/>
</dbReference>
<reference evidence="4" key="1">
    <citation type="submission" date="2012-11" db="EMBL/GenBank/DDBJ databases">
        <authorList>
            <person name="Lucero-Rivera Y.E."/>
            <person name="Tovar-Ramirez D."/>
        </authorList>
    </citation>
    <scope>NUCLEOTIDE SEQUENCE [LARGE SCALE GENOMIC DNA]</scope>
    <source>
        <strain evidence="4">Araruama</strain>
    </source>
</reference>
<keyword evidence="2" id="KW-0732">Signal</keyword>
<feature type="signal peptide" evidence="2">
    <location>
        <begin position="1"/>
        <end position="28"/>
    </location>
</feature>
<dbReference type="GO" id="GO:0008270">
    <property type="term" value="F:zinc ion binding"/>
    <property type="evidence" value="ECO:0007669"/>
    <property type="project" value="UniProtKB-KW"/>
</dbReference>
<organism evidence="3 4">
    <name type="scientific">Candidatus Magnetoglobus multicellularis str. Araruama</name>
    <dbReference type="NCBI Taxonomy" id="890399"/>
    <lineage>
        <taxon>Bacteria</taxon>
        <taxon>Pseudomonadati</taxon>
        <taxon>Thermodesulfobacteriota</taxon>
        <taxon>Desulfobacteria</taxon>
        <taxon>Desulfobacterales</taxon>
        <taxon>Desulfobacteraceae</taxon>
        <taxon>Candidatus Magnetoglobus</taxon>
    </lineage>
</organism>
<comment type="caution">
    <text evidence="3">The sequence shown here is derived from an EMBL/GenBank/DDBJ whole genome shotgun (WGS) entry which is preliminary data.</text>
</comment>
<evidence type="ECO:0000256" key="2">
    <source>
        <dbReference type="SAM" id="SignalP"/>
    </source>
</evidence>
<dbReference type="Proteomes" id="UP000189670">
    <property type="component" value="Unassembled WGS sequence"/>
</dbReference>
<evidence type="ECO:0000256" key="1">
    <source>
        <dbReference type="ARBA" id="ARBA00022737"/>
    </source>
</evidence>
<dbReference type="InterPro" id="IPR001258">
    <property type="entry name" value="NHL_repeat"/>
</dbReference>
<dbReference type="SUPFAM" id="SSF101898">
    <property type="entry name" value="NHL repeat"/>
    <property type="match status" value="1"/>
</dbReference>
<gene>
    <name evidence="3" type="ORF">OMM_12332</name>
</gene>
<dbReference type="EMBL" id="ATBP01001742">
    <property type="protein sequence ID" value="ETR66797.1"/>
    <property type="molecule type" value="Genomic_DNA"/>
</dbReference>
<dbReference type="InterPro" id="IPR050952">
    <property type="entry name" value="TRIM-NHL_E3_ligases"/>
</dbReference>
<dbReference type="GO" id="GO:0016020">
    <property type="term" value="C:membrane"/>
    <property type="evidence" value="ECO:0007669"/>
    <property type="project" value="InterPro"/>
</dbReference>
<accession>A0A1V1NW24</accession>
<dbReference type="Pfam" id="PF01436">
    <property type="entry name" value="NHL"/>
    <property type="match status" value="2"/>
</dbReference>
<dbReference type="SUPFAM" id="SSF49313">
    <property type="entry name" value="Cadherin-like"/>
    <property type="match status" value="1"/>
</dbReference>
<dbReference type="AlphaFoldDB" id="A0A1V1NW24"/>
<dbReference type="GO" id="GO:0005509">
    <property type="term" value="F:calcium ion binding"/>
    <property type="evidence" value="ECO:0007669"/>
    <property type="project" value="InterPro"/>
</dbReference>